<evidence type="ECO:0000313" key="6">
    <source>
        <dbReference type="EMBL" id="PHH00061.1"/>
    </source>
</evidence>
<protein>
    <submittedName>
        <fullName evidence="5">TetR/AcrR family transcriptional regulator</fullName>
    </submittedName>
    <submittedName>
        <fullName evidence="4">Transcriptional regulator, TetR family</fullName>
    </submittedName>
</protein>
<feature type="DNA-binding region" description="H-T-H motif" evidence="2">
    <location>
        <begin position="32"/>
        <end position="51"/>
    </location>
</feature>
<dbReference type="PROSITE" id="PS50977">
    <property type="entry name" value="HTH_TETR_2"/>
    <property type="match status" value="1"/>
</dbReference>
<name>A0A7X5P8R1_CLOSG</name>
<sequence length="218" mass="24779">MARNKYPEETIERILEVSLKLFLEKGYEHTTIQDIVHALDGLSKGAIYHHFKSKDEIVDAVCEKVFSENNWFSTLKEDKNLNGLQKIQKLFSNSIADNTQIQMLPITSSLLKNPKFLAKQVEQTLTQGSMLFKELIEEGIADGSIKTDSPKELAEVILLLTNIWWNPAICPVTREEWIAKVTFVKKLLDGIGVPFINDETIESSKQFYDLAYGKTNNA</sequence>
<dbReference type="EMBL" id="SXCS01000004">
    <property type="protein sequence ID" value="NFR61468.1"/>
    <property type="molecule type" value="Genomic_DNA"/>
</dbReference>
<dbReference type="RefSeq" id="WP_003496120.1">
    <property type="nucleotide sequence ID" value="NZ_CBCRVC010000003.1"/>
</dbReference>
<accession>A0A7X5P8R1</accession>
<reference evidence="5 9" key="4">
    <citation type="submission" date="2019-04" db="EMBL/GenBank/DDBJ databases">
        <title>Genome sequencing of Clostridium botulinum Groups I-IV and Clostridium butyricum.</title>
        <authorList>
            <person name="Brunt J."/>
            <person name="Van Vliet A.H.M."/>
            <person name="Stringer S.C."/>
            <person name="Carter A.T."/>
            <person name="Peck M.W."/>
        </authorList>
    </citation>
    <scope>NUCLEOTIDE SEQUENCE [LARGE SCALE GENOMIC DNA]</scope>
    <source>
        <strain evidence="5 9">IFR 18/108</strain>
    </source>
</reference>
<dbReference type="InterPro" id="IPR036271">
    <property type="entry name" value="Tet_transcr_reg_TetR-rel_C_sf"/>
</dbReference>
<keyword evidence="8" id="KW-1185">Reference proteome</keyword>
<dbReference type="EMBL" id="PDLH01000007">
    <property type="protein sequence ID" value="PHH00061.1"/>
    <property type="molecule type" value="Genomic_DNA"/>
</dbReference>
<reference evidence="6 8" key="3">
    <citation type="submission" date="2017-09" db="EMBL/GenBank/DDBJ databases">
        <title>FDA dAtabase for Regulatory Grade micrObial Sequences (FDA-ARGOS): Supporting development and validation of Infectious Disease Dx tests.</title>
        <authorList>
            <person name="Kerrigan L."/>
            <person name="Long C."/>
            <person name="Tallon L.J."/>
            <person name="Sadzewicz L."/>
            <person name="Ott S."/>
            <person name="Zhao X."/>
            <person name="Nagaraj S."/>
            <person name="Vavikolanu K."/>
            <person name="Aluvathingal J."/>
            <person name="Nadendla S."/>
            <person name="Sichtig H."/>
        </authorList>
    </citation>
    <scope>NUCLEOTIDE SEQUENCE [LARGE SCALE GENOMIC DNA]</scope>
    <source>
        <strain evidence="6 8">FDAARGOS_423</strain>
    </source>
</reference>
<dbReference type="Proteomes" id="UP000486601">
    <property type="component" value="Unassembled WGS sequence"/>
</dbReference>
<dbReference type="Pfam" id="PF00440">
    <property type="entry name" value="TetR_N"/>
    <property type="match status" value="1"/>
</dbReference>
<dbReference type="InterPro" id="IPR050624">
    <property type="entry name" value="HTH-type_Tx_Regulator"/>
</dbReference>
<dbReference type="InterPro" id="IPR009057">
    <property type="entry name" value="Homeodomain-like_sf"/>
</dbReference>
<dbReference type="Proteomes" id="UP000223854">
    <property type="component" value="Unassembled WGS sequence"/>
</dbReference>
<reference evidence="4" key="1">
    <citation type="submission" date="2014-08" db="EMBL/GenBank/DDBJ databases">
        <authorList>
            <person name="Kubiak A."/>
            <person name="Poehlein A."/>
            <person name="Daniel R."/>
            <person name="Minton N.P."/>
        </authorList>
    </citation>
    <scope>NUCLEOTIDE SEQUENCE</scope>
    <source>
        <strain evidence="4">NCIMB 10696</strain>
    </source>
</reference>
<dbReference type="GO" id="GO:0003677">
    <property type="term" value="F:DNA binding"/>
    <property type="evidence" value="ECO:0007669"/>
    <property type="project" value="UniProtKB-UniRule"/>
</dbReference>
<gene>
    <name evidence="4" type="ORF">CLSPO_c20310</name>
    <name evidence="6" type="ORF">CRX47_09470</name>
    <name evidence="5" type="ORF">FDF70_08200</name>
</gene>
<keyword evidence="1 2" id="KW-0238">DNA-binding</keyword>
<dbReference type="Gene3D" id="1.10.357.10">
    <property type="entry name" value="Tetracycline Repressor, domain 2"/>
    <property type="match status" value="1"/>
</dbReference>
<organism evidence="5 9">
    <name type="scientific">Clostridium sporogenes</name>
    <dbReference type="NCBI Taxonomy" id="1509"/>
    <lineage>
        <taxon>Bacteria</taxon>
        <taxon>Bacillati</taxon>
        <taxon>Bacillota</taxon>
        <taxon>Clostridia</taxon>
        <taxon>Eubacteriales</taxon>
        <taxon>Clostridiaceae</taxon>
        <taxon>Clostridium</taxon>
    </lineage>
</organism>
<evidence type="ECO:0000313" key="8">
    <source>
        <dbReference type="Proteomes" id="UP000223854"/>
    </source>
</evidence>
<feature type="domain" description="HTH tetR-type" evidence="3">
    <location>
        <begin position="8"/>
        <end position="69"/>
    </location>
</feature>
<dbReference type="EMBL" id="CP009225">
    <property type="protein sequence ID" value="AKC62751.1"/>
    <property type="molecule type" value="Genomic_DNA"/>
</dbReference>
<dbReference type="KEGG" id="cld:CLSPO_c20310"/>
<dbReference type="AlphaFoldDB" id="A0A7X5P8R1"/>
<dbReference type="SUPFAM" id="SSF48498">
    <property type="entry name" value="Tetracyclin repressor-like, C-terminal domain"/>
    <property type="match status" value="1"/>
</dbReference>
<dbReference type="GeneID" id="92938730"/>
<dbReference type="PANTHER" id="PTHR43479">
    <property type="entry name" value="ACREF/ENVCD OPERON REPRESSOR-RELATED"/>
    <property type="match status" value="1"/>
</dbReference>
<evidence type="ECO:0000313" key="7">
    <source>
        <dbReference type="Proteomes" id="UP000033052"/>
    </source>
</evidence>
<evidence type="ECO:0000256" key="1">
    <source>
        <dbReference type="ARBA" id="ARBA00023125"/>
    </source>
</evidence>
<evidence type="ECO:0000313" key="4">
    <source>
        <dbReference type="EMBL" id="AKC62751.1"/>
    </source>
</evidence>
<evidence type="ECO:0000313" key="5">
    <source>
        <dbReference type="EMBL" id="NFR61468.1"/>
    </source>
</evidence>
<dbReference type="Proteomes" id="UP000033052">
    <property type="component" value="Chromosome"/>
</dbReference>
<dbReference type="InterPro" id="IPR001647">
    <property type="entry name" value="HTH_TetR"/>
</dbReference>
<reference evidence="4 7" key="2">
    <citation type="journal article" date="2015" name="PLoS ONE">
        <title>A universal mariner transposon system for forward genetic studies in the genus clostridium.</title>
        <authorList>
            <person name="Zhang Y."/>
            <person name="Grosse-Honebrink A."/>
            <person name="Minton N.P."/>
        </authorList>
    </citation>
    <scope>NUCLEOTIDE SEQUENCE [LARGE SCALE GENOMIC DNA]</scope>
    <source>
        <strain evidence="4 7">NCIMB 10696</strain>
    </source>
</reference>
<dbReference type="SUPFAM" id="SSF46689">
    <property type="entry name" value="Homeodomain-like"/>
    <property type="match status" value="1"/>
</dbReference>
<evidence type="ECO:0000313" key="9">
    <source>
        <dbReference type="Proteomes" id="UP000486601"/>
    </source>
</evidence>
<evidence type="ECO:0000259" key="3">
    <source>
        <dbReference type="PROSITE" id="PS50977"/>
    </source>
</evidence>
<dbReference type="PANTHER" id="PTHR43479:SF11">
    <property type="entry name" value="ACREF_ENVCD OPERON REPRESSOR-RELATED"/>
    <property type="match status" value="1"/>
</dbReference>
<proteinExistence type="predicted"/>
<evidence type="ECO:0000256" key="2">
    <source>
        <dbReference type="PROSITE-ProRule" id="PRU00335"/>
    </source>
</evidence>